<dbReference type="EMBL" id="NPDR01000002">
    <property type="protein sequence ID" value="PJZ49874.1"/>
    <property type="molecule type" value="Genomic_DNA"/>
</dbReference>
<dbReference type="AlphaFoldDB" id="A0A2M9YE92"/>
<proteinExistence type="predicted"/>
<gene>
    <name evidence="1" type="ORF">CH362_06000</name>
</gene>
<evidence type="ECO:0000313" key="2">
    <source>
        <dbReference type="Proteomes" id="UP000231926"/>
    </source>
</evidence>
<accession>A0A2M9YE92</accession>
<name>A0A2M9YE92_9LEPT</name>
<reference evidence="1 2" key="1">
    <citation type="submission" date="2017-07" db="EMBL/GenBank/DDBJ databases">
        <title>Leptospira spp. isolated from tropical soils.</title>
        <authorList>
            <person name="Thibeaux R."/>
            <person name="Iraola G."/>
            <person name="Ferres I."/>
            <person name="Bierque E."/>
            <person name="Girault D."/>
            <person name="Soupe-Gilbert M.-E."/>
            <person name="Picardeau M."/>
            <person name="Goarant C."/>
        </authorList>
    </citation>
    <scope>NUCLEOTIDE SEQUENCE [LARGE SCALE GENOMIC DNA]</scope>
    <source>
        <strain evidence="1 2">FH4-C-A2</strain>
    </source>
</reference>
<sequence>MCLILLCILFYSIGLSFQSWKGKETSKHSTLVGEMPIWHYWGSSFEKKSDHVLKNVPKY</sequence>
<keyword evidence="2" id="KW-1185">Reference proteome</keyword>
<comment type="caution">
    <text evidence="1">The sequence shown here is derived from an EMBL/GenBank/DDBJ whole genome shotgun (WGS) entry which is preliminary data.</text>
</comment>
<evidence type="ECO:0000313" key="1">
    <source>
        <dbReference type="EMBL" id="PJZ49874.1"/>
    </source>
</evidence>
<organism evidence="1 2">
    <name type="scientific">Leptospira saintgironsiae</name>
    <dbReference type="NCBI Taxonomy" id="2023183"/>
    <lineage>
        <taxon>Bacteria</taxon>
        <taxon>Pseudomonadati</taxon>
        <taxon>Spirochaetota</taxon>
        <taxon>Spirochaetia</taxon>
        <taxon>Leptospirales</taxon>
        <taxon>Leptospiraceae</taxon>
        <taxon>Leptospira</taxon>
    </lineage>
</organism>
<protein>
    <submittedName>
        <fullName evidence="1">Uncharacterized protein</fullName>
    </submittedName>
</protein>
<dbReference type="Proteomes" id="UP000231926">
    <property type="component" value="Unassembled WGS sequence"/>
</dbReference>